<feature type="region of interest" description="Disordered" evidence="1">
    <location>
        <begin position="211"/>
        <end position="278"/>
    </location>
</feature>
<dbReference type="AlphaFoldDB" id="A0A225VQ14"/>
<feature type="compositionally biased region" description="Low complexity" evidence="1">
    <location>
        <begin position="211"/>
        <end position="222"/>
    </location>
</feature>
<comment type="caution">
    <text evidence="3">The sequence shown here is derived from an EMBL/GenBank/DDBJ whole genome shotgun (WGS) entry which is preliminary data.</text>
</comment>
<dbReference type="GO" id="GO:0003676">
    <property type="term" value="F:nucleic acid binding"/>
    <property type="evidence" value="ECO:0007669"/>
    <property type="project" value="InterPro"/>
</dbReference>
<evidence type="ECO:0000259" key="2">
    <source>
        <dbReference type="PROSITE" id="PS50994"/>
    </source>
</evidence>
<dbReference type="Proteomes" id="UP000198211">
    <property type="component" value="Unassembled WGS sequence"/>
</dbReference>
<feature type="domain" description="Integrase catalytic" evidence="2">
    <location>
        <begin position="1"/>
        <end position="145"/>
    </location>
</feature>
<dbReference type="PANTHER" id="PTHR42648">
    <property type="entry name" value="TRANSPOSASE, PUTATIVE-RELATED"/>
    <property type="match status" value="1"/>
</dbReference>
<evidence type="ECO:0000256" key="1">
    <source>
        <dbReference type="SAM" id="MobiDB-lite"/>
    </source>
</evidence>
<dbReference type="EMBL" id="NBNE01003509">
    <property type="protein sequence ID" value="OWZ07523.1"/>
    <property type="molecule type" value="Genomic_DNA"/>
</dbReference>
<gene>
    <name evidence="3" type="ORF">PHMEG_00020078</name>
</gene>
<dbReference type="SUPFAM" id="SSF53098">
    <property type="entry name" value="Ribonuclease H-like"/>
    <property type="match status" value="1"/>
</dbReference>
<sequence>MVNYMDHKSNYCRVFLAKSNEAAAKLFEHFLVLFEKRFECRIHVLRTDSGGDYQNVDLFCKKTGVTRQRSETNNQASNGEAERMHQTMMDMVLSMILLRAIHSLRSPTNPNPGRVSPLKLLEKQTPSLGEIVVFGSPCTVYREPKNKEFSHRAEQGMIREYLPKSRVVITTQHVKNIETLDKAQNEQVQRLYLREEDSDDPDVSAGETGIAAEAAGNASERVATSRERSGNKRSNKKARLREPYVPRSAAKKTRKKSAVKADESEQQEQAPSNVVSSVIDADPRNLGEAMLSQPKDQWVKAMDGELSGLRWVYKTKTDADGDLERRKARVVPCGNEQLFGGDNSVAFTPVIDMSSDACANVKADKEPEFAIHMRIRRKGGGREGRRPDTRTTKAGWEVLEQAAAEEVADSGIRTQSHRHMRVFCWKNGVLVVVGVYVDDLLVTGTRQDEVNKFFGELSNLAVKGLRMASKFLGMLHGTMWVLPGPGDWDRGLREFAMEHLNGVRTPIGVEWREIYVSEALFTSGREAVVAVSRFQSLVGSLPWIAPITILDVTFAVHKASRKPHCPSMAERKPAKRIVRYLAGTKQLRLQMNGNRGSEAALEAAAYSDADFAADKENWKSVAEGLVTLDGIPVSWLCKKQGGGSLSTMEVEYTLLLGAGRLGIRELLKGLGVEGASTISDTASAKPKHIDVRIKIIACYIRMDILKPEYLESESMPANLMTKALDAPRLANLRVQLGM</sequence>
<protein>
    <submittedName>
        <fullName evidence="3">Integrase, catalytic core protein</fullName>
    </submittedName>
</protein>
<dbReference type="PROSITE" id="PS50994">
    <property type="entry name" value="INTEGRASE"/>
    <property type="match status" value="1"/>
</dbReference>
<proteinExistence type="predicted"/>
<dbReference type="Gene3D" id="3.30.420.10">
    <property type="entry name" value="Ribonuclease H-like superfamily/Ribonuclease H"/>
    <property type="match status" value="1"/>
</dbReference>
<dbReference type="InterPro" id="IPR001584">
    <property type="entry name" value="Integrase_cat-core"/>
</dbReference>
<dbReference type="InterPro" id="IPR039537">
    <property type="entry name" value="Retrotran_Ty1/copia-like"/>
</dbReference>
<name>A0A225VQ14_9STRA</name>
<dbReference type="InterPro" id="IPR012337">
    <property type="entry name" value="RNaseH-like_sf"/>
</dbReference>
<dbReference type="CDD" id="cd09272">
    <property type="entry name" value="RNase_HI_RT_Ty1"/>
    <property type="match status" value="1"/>
</dbReference>
<keyword evidence="4" id="KW-1185">Reference proteome</keyword>
<feature type="compositionally biased region" description="Basic residues" evidence="1">
    <location>
        <begin position="249"/>
        <end position="258"/>
    </location>
</feature>
<reference evidence="4" key="1">
    <citation type="submission" date="2017-03" db="EMBL/GenBank/DDBJ databases">
        <title>Phytopthora megakarya and P. palmivora, two closely related causual agents of cacao black pod achieved similar genome size and gene model numbers by different mechanisms.</title>
        <authorList>
            <person name="Ali S."/>
            <person name="Shao J."/>
            <person name="Larry D.J."/>
            <person name="Kronmiller B."/>
            <person name="Shen D."/>
            <person name="Strem M.D."/>
            <person name="Melnick R.L."/>
            <person name="Guiltinan M.J."/>
            <person name="Tyler B.M."/>
            <person name="Meinhardt L.W."/>
            <person name="Bailey B.A."/>
        </authorList>
    </citation>
    <scope>NUCLEOTIDE SEQUENCE [LARGE SCALE GENOMIC DNA]</scope>
    <source>
        <strain evidence="4">zdho120</strain>
    </source>
</reference>
<evidence type="ECO:0000313" key="3">
    <source>
        <dbReference type="EMBL" id="OWZ07523.1"/>
    </source>
</evidence>
<dbReference type="GO" id="GO:0015074">
    <property type="term" value="P:DNA integration"/>
    <property type="evidence" value="ECO:0007669"/>
    <property type="project" value="InterPro"/>
</dbReference>
<dbReference type="InterPro" id="IPR036397">
    <property type="entry name" value="RNaseH_sf"/>
</dbReference>
<organism evidence="3 4">
    <name type="scientific">Phytophthora megakarya</name>
    <dbReference type="NCBI Taxonomy" id="4795"/>
    <lineage>
        <taxon>Eukaryota</taxon>
        <taxon>Sar</taxon>
        <taxon>Stramenopiles</taxon>
        <taxon>Oomycota</taxon>
        <taxon>Peronosporomycetes</taxon>
        <taxon>Peronosporales</taxon>
        <taxon>Peronosporaceae</taxon>
        <taxon>Phytophthora</taxon>
    </lineage>
</organism>
<dbReference type="OrthoDB" id="140072at2759"/>
<dbReference type="PANTHER" id="PTHR42648:SF28">
    <property type="entry name" value="TRANSPOSON-ENCODED PROTEIN WITH RIBONUCLEASE H-LIKE AND RETROVIRUS ZINC FINGER-LIKE DOMAINS"/>
    <property type="match status" value="1"/>
</dbReference>
<feature type="compositionally biased region" description="Polar residues" evidence="1">
    <location>
        <begin position="267"/>
        <end position="276"/>
    </location>
</feature>
<evidence type="ECO:0000313" key="4">
    <source>
        <dbReference type="Proteomes" id="UP000198211"/>
    </source>
</evidence>
<accession>A0A225VQ14</accession>